<dbReference type="Proteomes" id="UP000753961">
    <property type="component" value="Unassembled WGS sequence"/>
</dbReference>
<dbReference type="InterPro" id="IPR049537">
    <property type="entry name" value="RelB-like"/>
</dbReference>
<keyword evidence="2" id="KW-1185">Reference proteome</keyword>
<gene>
    <name evidence="1" type="ORF">KUV50_00075</name>
</gene>
<proteinExistence type="predicted"/>
<name>A0A953HK52_9BACT</name>
<evidence type="ECO:0000313" key="1">
    <source>
        <dbReference type="EMBL" id="MBY5956509.1"/>
    </source>
</evidence>
<accession>A0A953HK52</accession>
<dbReference type="EMBL" id="JAHVHU010000001">
    <property type="protein sequence ID" value="MBY5956509.1"/>
    <property type="molecule type" value="Genomic_DNA"/>
</dbReference>
<reference evidence="1" key="1">
    <citation type="submission" date="2021-06" db="EMBL/GenBank/DDBJ databases">
        <title>44 bacteria genomes isolated from Dapeng, Shenzhen.</title>
        <authorList>
            <person name="Zheng W."/>
            <person name="Yu S."/>
            <person name="Huang Y."/>
        </authorList>
    </citation>
    <scope>NUCLEOTIDE SEQUENCE</scope>
    <source>
        <strain evidence="1">DP5N28-2</strain>
    </source>
</reference>
<dbReference type="Pfam" id="PF18506">
    <property type="entry name" value="RelB-like"/>
    <property type="match status" value="1"/>
</dbReference>
<comment type="caution">
    <text evidence="1">The sequence shown here is derived from an EMBL/GenBank/DDBJ whole genome shotgun (WGS) entry which is preliminary data.</text>
</comment>
<dbReference type="RefSeq" id="WP_222578034.1">
    <property type="nucleotide sequence ID" value="NZ_JAHVHU010000001.1"/>
</dbReference>
<sequence>MDTIKKKYIFDEKNQNKVAVQIDIAAYKKIEQILEDYALGQLMEDNDSMQKMSVSEARVAYSQLKKSNSGGSTD</sequence>
<dbReference type="AlphaFoldDB" id="A0A953HK52"/>
<organism evidence="1 2">
    <name type="scientific">Membranihabitans marinus</name>
    <dbReference type="NCBI Taxonomy" id="1227546"/>
    <lineage>
        <taxon>Bacteria</taxon>
        <taxon>Pseudomonadati</taxon>
        <taxon>Bacteroidota</taxon>
        <taxon>Saprospiria</taxon>
        <taxon>Saprospirales</taxon>
        <taxon>Saprospiraceae</taxon>
        <taxon>Membranihabitans</taxon>
    </lineage>
</organism>
<protein>
    <submittedName>
        <fullName evidence="1">Uncharacterized protein</fullName>
    </submittedName>
</protein>
<evidence type="ECO:0000313" key="2">
    <source>
        <dbReference type="Proteomes" id="UP000753961"/>
    </source>
</evidence>